<keyword evidence="3" id="KW-1185">Reference proteome</keyword>
<organism evidence="2 3">
    <name type="scientific">Cynara cardunculus var. scolymus</name>
    <name type="common">Globe artichoke</name>
    <name type="synonym">Cynara scolymus</name>
    <dbReference type="NCBI Taxonomy" id="59895"/>
    <lineage>
        <taxon>Eukaryota</taxon>
        <taxon>Viridiplantae</taxon>
        <taxon>Streptophyta</taxon>
        <taxon>Embryophyta</taxon>
        <taxon>Tracheophyta</taxon>
        <taxon>Spermatophyta</taxon>
        <taxon>Magnoliopsida</taxon>
        <taxon>eudicotyledons</taxon>
        <taxon>Gunneridae</taxon>
        <taxon>Pentapetalae</taxon>
        <taxon>asterids</taxon>
        <taxon>campanulids</taxon>
        <taxon>Asterales</taxon>
        <taxon>Asteraceae</taxon>
        <taxon>Carduoideae</taxon>
        <taxon>Cardueae</taxon>
        <taxon>Carduinae</taxon>
        <taxon>Cynara</taxon>
    </lineage>
</organism>
<accession>A0A103Y4T8</accession>
<dbReference type="InterPro" id="IPR039316">
    <property type="entry name" value="CLE25/26"/>
</dbReference>
<dbReference type="OrthoDB" id="1910203at2759"/>
<name>A0A103Y4T8_CYNCS</name>
<evidence type="ECO:0000256" key="1">
    <source>
        <dbReference type="SAM" id="MobiDB-lite"/>
    </source>
</evidence>
<reference evidence="2 3" key="1">
    <citation type="journal article" date="2016" name="Sci. Rep.">
        <title>The genome sequence of the outbreeding globe artichoke constructed de novo incorporating a phase-aware low-pass sequencing strategy of F1 progeny.</title>
        <authorList>
            <person name="Scaglione D."/>
            <person name="Reyes-Chin-Wo S."/>
            <person name="Acquadro A."/>
            <person name="Froenicke L."/>
            <person name="Portis E."/>
            <person name="Beitel C."/>
            <person name="Tirone M."/>
            <person name="Mauro R."/>
            <person name="Lo Monaco A."/>
            <person name="Mauromicale G."/>
            <person name="Faccioli P."/>
            <person name="Cattivelli L."/>
            <person name="Rieseberg L."/>
            <person name="Michelmore R."/>
            <person name="Lanteri S."/>
        </authorList>
    </citation>
    <scope>NUCLEOTIDE SEQUENCE [LARGE SCALE GENOMIC DNA]</scope>
    <source>
        <strain evidence="2">2C</strain>
    </source>
</reference>
<feature type="region of interest" description="Disordered" evidence="1">
    <location>
        <begin position="60"/>
        <end position="87"/>
    </location>
</feature>
<dbReference type="EMBL" id="LEKV01002652">
    <property type="protein sequence ID" value="KVI02528.1"/>
    <property type="molecule type" value="Genomic_DNA"/>
</dbReference>
<dbReference type="OMA" id="VGFCWFL"/>
<evidence type="ECO:0000313" key="3">
    <source>
        <dbReference type="Proteomes" id="UP000243975"/>
    </source>
</evidence>
<dbReference type="Proteomes" id="UP000243975">
    <property type="component" value="Unassembled WGS sequence"/>
</dbReference>
<dbReference type="STRING" id="59895.A0A103Y4T8"/>
<protein>
    <recommendedName>
        <fullName evidence="4">CLAVATA3/ESR (CLE)-related protein 25</fullName>
    </recommendedName>
</protein>
<dbReference type="AlphaFoldDB" id="A0A103Y4T8"/>
<comment type="caution">
    <text evidence="2">The sequence shown here is derived from an EMBL/GenBank/DDBJ whole genome shotgun (WGS) entry which is preliminary data.</text>
</comment>
<dbReference type="PANTHER" id="PTHR34277:SF2">
    <property type="entry name" value="CLAVATA3_ESR (CLE)-RELATED PROTEIN 26"/>
    <property type="match status" value="1"/>
</dbReference>
<gene>
    <name evidence="2" type="ORF">Ccrd_019187</name>
</gene>
<dbReference type="Gramene" id="KVI02528">
    <property type="protein sequence ID" value="KVI02528"/>
    <property type="gene ID" value="Ccrd_019187"/>
</dbReference>
<sequence length="87" mass="9728">MERNTSVVFRSVLLVGFCWFLLFAVSTTIQATLAVPSTASFGGFKSRGAKRQEGSVFSYVSKRRVPNGPDPIHNRRTRNTRQPPDRA</sequence>
<evidence type="ECO:0008006" key="4">
    <source>
        <dbReference type="Google" id="ProtNLM"/>
    </source>
</evidence>
<proteinExistence type="predicted"/>
<evidence type="ECO:0000313" key="2">
    <source>
        <dbReference type="EMBL" id="KVI02528.1"/>
    </source>
</evidence>
<dbReference type="PANTHER" id="PTHR34277">
    <property type="entry name" value="CLAVATA3/ESR (CLE)-RELATED PROTEIN 26"/>
    <property type="match status" value="1"/>
</dbReference>